<gene>
    <name evidence="2" type="ORF">DFH08DRAFT_1022315</name>
</gene>
<comment type="caution">
    <text evidence="2">The sequence shown here is derived from an EMBL/GenBank/DDBJ whole genome shotgun (WGS) entry which is preliminary data.</text>
</comment>
<feature type="compositionally biased region" description="Basic and acidic residues" evidence="1">
    <location>
        <begin position="318"/>
        <end position="332"/>
    </location>
</feature>
<evidence type="ECO:0000256" key="1">
    <source>
        <dbReference type="SAM" id="MobiDB-lite"/>
    </source>
</evidence>
<feature type="region of interest" description="Disordered" evidence="1">
    <location>
        <begin position="201"/>
        <end position="273"/>
    </location>
</feature>
<sequence>MFFFFFAGGAVLKLEFDLEIKLGGLHLRLGIGIGWIPRVDLLVEIHRTGIFEPGFQWFWFKFGVVLDVGIQNFKGELKKKIHSLQGMTYPRMEQDCAPLASISTKDTMANGTGLWVEESYGLFVKCLEGRMIRRVGLAMYKLTRFCPPPADKNKCLLRGGSKEPVSAAIPFAPSPAVRRKGEKKWPATALVYRKDVKTSLKSTPAYRTDKRKNGERTKKAGGRNQSSSSLPPQPTNIPMARPLSPPHEHPTLAPLRIQRHSSSTKRKVKPRESHLSIHMAALVSRDTLPSPTQWVLARRGDGHARPSTPTAAPPRPKRVGDKEHRESKKKCGENAWPARAHLASQVHRIPLPKQKSKKKTRLKKRRLTLRIRTRTRTRPAPYTPKLDAARGISCASGLPCPRSERCNVELELQEGRRENLPKRSDTNPAPAARARVAAPLRAAAQVHLELERGEDRCCELGGAPAPGPAHEPQRGASGVGRSRRNVPEAPQIESALPPFRPFLPLTPTPLSRARVSGAPLPRVQNANRRPLFAPTLFADLAVAVDFVGLTEGASGLPMDCDPVGERLAVVGGSSEEMLKHERYDGLPGFGGGSSSPSYPGDIDDAGGVKSFWLRFRPKKPSPPPPLFLPSFPSFCCPSLALVLLSSDSPAYANPRPFGLDGPAALKETYSAVGEDAWELAAYEELPALEPLALA</sequence>
<feature type="compositionally biased region" description="Basic and acidic residues" evidence="1">
    <location>
        <begin position="207"/>
        <end position="218"/>
    </location>
</feature>
<organism evidence="2 3">
    <name type="scientific">Mycena albidolilacea</name>
    <dbReference type="NCBI Taxonomy" id="1033008"/>
    <lineage>
        <taxon>Eukaryota</taxon>
        <taxon>Fungi</taxon>
        <taxon>Dikarya</taxon>
        <taxon>Basidiomycota</taxon>
        <taxon>Agaricomycotina</taxon>
        <taxon>Agaricomycetes</taxon>
        <taxon>Agaricomycetidae</taxon>
        <taxon>Agaricales</taxon>
        <taxon>Marasmiineae</taxon>
        <taxon>Mycenaceae</taxon>
        <taxon>Mycena</taxon>
    </lineage>
</organism>
<feature type="region of interest" description="Disordered" evidence="1">
    <location>
        <begin position="463"/>
        <end position="485"/>
    </location>
</feature>
<evidence type="ECO:0000313" key="3">
    <source>
        <dbReference type="Proteomes" id="UP001218218"/>
    </source>
</evidence>
<name>A0AAD6ZPC4_9AGAR</name>
<accession>A0AAD6ZPC4</accession>
<dbReference type="Proteomes" id="UP001218218">
    <property type="component" value="Unassembled WGS sequence"/>
</dbReference>
<proteinExistence type="predicted"/>
<dbReference type="EMBL" id="JARIHO010000036">
    <property type="protein sequence ID" value="KAJ7331075.1"/>
    <property type="molecule type" value="Genomic_DNA"/>
</dbReference>
<dbReference type="AlphaFoldDB" id="A0AAD6ZPC4"/>
<evidence type="ECO:0000313" key="2">
    <source>
        <dbReference type="EMBL" id="KAJ7331075.1"/>
    </source>
</evidence>
<keyword evidence="3" id="KW-1185">Reference proteome</keyword>
<feature type="region of interest" description="Disordered" evidence="1">
    <location>
        <begin position="299"/>
        <end position="336"/>
    </location>
</feature>
<feature type="compositionally biased region" description="Basic residues" evidence="1">
    <location>
        <begin position="257"/>
        <end position="269"/>
    </location>
</feature>
<protein>
    <submittedName>
        <fullName evidence="2">Uncharacterized protein</fullName>
    </submittedName>
</protein>
<reference evidence="2" key="1">
    <citation type="submission" date="2023-03" db="EMBL/GenBank/DDBJ databases">
        <title>Massive genome expansion in bonnet fungi (Mycena s.s.) driven by repeated elements and novel gene families across ecological guilds.</title>
        <authorList>
            <consortium name="Lawrence Berkeley National Laboratory"/>
            <person name="Harder C.B."/>
            <person name="Miyauchi S."/>
            <person name="Viragh M."/>
            <person name="Kuo A."/>
            <person name="Thoen E."/>
            <person name="Andreopoulos B."/>
            <person name="Lu D."/>
            <person name="Skrede I."/>
            <person name="Drula E."/>
            <person name="Henrissat B."/>
            <person name="Morin E."/>
            <person name="Kohler A."/>
            <person name="Barry K."/>
            <person name="LaButti K."/>
            <person name="Morin E."/>
            <person name="Salamov A."/>
            <person name="Lipzen A."/>
            <person name="Mereny Z."/>
            <person name="Hegedus B."/>
            <person name="Baldrian P."/>
            <person name="Stursova M."/>
            <person name="Weitz H."/>
            <person name="Taylor A."/>
            <person name="Grigoriev I.V."/>
            <person name="Nagy L.G."/>
            <person name="Martin F."/>
            <person name="Kauserud H."/>
        </authorList>
    </citation>
    <scope>NUCLEOTIDE SEQUENCE</scope>
    <source>
        <strain evidence="2">CBHHK002</strain>
    </source>
</reference>